<evidence type="ECO:0000313" key="2">
    <source>
        <dbReference type="EMBL" id="KAG0490422.1"/>
    </source>
</evidence>
<feature type="domain" description="Reverse transcriptase zinc-binding" evidence="1">
    <location>
        <begin position="77"/>
        <end position="160"/>
    </location>
</feature>
<dbReference type="Pfam" id="PF13966">
    <property type="entry name" value="zf-RVT"/>
    <property type="match status" value="1"/>
</dbReference>
<dbReference type="EMBL" id="JADCNM010000003">
    <property type="protein sequence ID" value="KAG0490422.1"/>
    <property type="molecule type" value="Genomic_DNA"/>
</dbReference>
<name>A0A835RQW4_VANPL</name>
<evidence type="ECO:0000259" key="1">
    <source>
        <dbReference type="Pfam" id="PF13966"/>
    </source>
</evidence>
<sequence length="280" mass="32834">MAAACRMWWNYLYSDSLWVNMIKSMTHGRVNDNSSYCYGSTVWKRMMKLKKVLMDKMGSTTIQFEDLIGELSHQGKFNLSKAYEVVRTKASKFKEAKFIWNRRIPSKMSILLWRMLNDALPFSMVLKRIGYNLASKCQFCGNEETVDHVFMNCQHAIDIWDQLENRFGITLSHKSKPFYRIQEWWKKGKSVIGEAALIIPAITCWEIWKRWNAATREESVISINSICELIILQFRNIKRAFPNDKHWRSSISTIQLNIQTTTCNTEFIQFFDGLSIGVSY</sequence>
<organism evidence="2 3">
    <name type="scientific">Vanilla planifolia</name>
    <name type="common">Vanilla</name>
    <dbReference type="NCBI Taxonomy" id="51239"/>
    <lineage>
        <taxon>Eukaryota</taxon>
        <taxon>Viridiplantae</taxon>
        <taxon>Streptophyta</taxon>
        <taxon>Embryophyta</taxon>
        <taxon>Tracheophyta</taxon>
        <taxon>Spermatophyta</taxon>
        <taxon>Magnoliopsida</taxon>
        <taxon>Liliopsida</taxon>
        <taxon>Asparagales</taxon>
        <taxon>Orchidaceae</taxon>
        <taxon>Vanilloideae</taxon>
        <taxon>Vanilleae</taxon>
        <taxon>Vanilla</taxon>
    </lineage>
</organism>
<proteinExistence type="predicted"/>
<dbReference type="OrthoDB" id="689430at2759"/>
<dbReference type="AlphaFoldDB" id="A0A835RQW4"/>
<gene>
    <name evidence="2" type="ORF">HPP92_007285</name>
</gene>
<protein>
    <recommendedName>
        <fullName evidence="1">Reverse transcriptase zinc-binding domain-containing protein</fullName>
    </recommendedName>
</protein>
<comment type="caution">
    <text evidence="2">The sequence shown here is derived from an EMBL/GenBank/DDBJ whole genome shotgun (WGS) entry which is preliminary data.</text>
</comment>
<accession>A0A835RQW4</accession>
<dbReference type="Proteomes" id="UP000639772">
    <property type="component" value="Chromosome 3"/>
</dbReference>
<evidence type="ECO:0000313" key="3">
    <source>
        <dbReference type="Proteomes" id="UP000639772"/>
    </source>
</evidence>
<reference evidence="2 3" key="1">
    <citation type="journal article" date="2020" name="Nat. Food">
        <title>A phased Vanilla planifolia genome enables genetic improvement of flavour and production.</title>
        <authorList>
            <person name="Hasing T."/>
            <person name="Tang H."/>
            <person name="Brym M."/>
            <person name="Khazi F."/>
            <person name="Huang T."/>
            <person name="Chambers A.H."/>
        </authorList>
    </citation>
    <scope>NUCLEOTIDE SEQUENCE [LARGE SCALE GENOMIC DNA]</scope>
    <source>
        <tissue evidence="2">Leaf</tissue>
    </source>
</reference>
<dbReference type="InterPro" id="IPR026960">
    <property type="entry name" value="RVT-Znf"/>
</dbReference>